<dbReference type="GO" id="GO:0005886">
    <property type="term" value="C:plasma membrane"/>
    <property type="evidence" value="ECO:0007669"/>
    <property type="project" value="TreeGrafter"/>
</dbReference>
<keyword evidence="10" id="KW-1133">Transmembrane helix</keyword>
<dbReference type="SUPFAM" id="SSF158472">
    <property type="entry name" value="HAMP domain-like"/>
    <property type="match status" value="1"/>
</dbReference>
<keyword evidence="8 10" id="KW-0472">Membrane</keyword>
<dbReference type="CDD" id="cd00082">
    <property type="entry name" value="HisKA"/>
    <property type="match status" value="1"/>
</dbReference>
<evidence type="ECO:0000313" key="14">
    <source>
        <dbReference type="EMBL" id="NFN36543.1"/>
    </source>
</evidence>
<dbReference type="AlphaFoldDB" id="A0A0M1LSR9"/>
<feature type="transmembrane region" description="Helical" evidence="10">
    <location>
        <begin position="178"/>
        <end position="197"/>
    </location>
</feature>
<evidence type="ECO:0000256" key="8">
    <source>
        <dbReference type="ARBA" id="ARBA00023136"/>
    </source>
</evidence>
<sequence>MKHSLSKRLFVITLCLVFGLLLLVYFTQSFLFERFYFYRKTSLLVKEISKIQTLYSYQNTNDYALYQVLDKFENDNNSKVAIFSLNGELMYLPNKIENKDNISILTKFCDELINDKTLILDVIKSSKIKVTRFYNQGNEDQKIGIIAPMSLKSNNDSVIISVSSIQPIEEASKVIDEFYIYVFLGLAIIAGILSSIYSNLISKPLTNLNTVANKMSNMDFTVSCDVDREDEIGNLARTLNFLSKNLQNALTDLKQKNQKLEEDIEKERKLENMRKEFVDNVSHELKTPIGIIEGYAEGLKDGIVSGDDALAYLETIISESQKMNTLVKNMLELSKLESGTIKPKLESFNINRLISKILKNNHLKFEENHLKVNFNSNNPYSYVYADTFQMDQVITNIITNAIKYTPSHNLIDVSVNEENDKFKISVKNMGINIPESEINKLFDKFYRVDKSRQRTKDSTGLGLSIVKNILKLHNSEFNLKNIDNGVEFYFYLNKIVVNDDCD</sequence>
<gene>
    <name evidence="13" type="ORF">FC774_10025</name>
    <name evidence="14" type="ORF">FDB51_15815</name>
</gene>
<evidence type="ECO:0000256" key="4">
    <source>
        <dbReference type="ARBA" id="ARBA00022553"/>
    </source>
</evidence>
<evidence type="ECO:0000256" key="2">
    <source>
        <dbReference type="ARBA" id="ARBA00004370"/>
    </source>
</evidence>
<keyword evidence="9" id="KW-0175">Coiled coil</keyword>
<dbReference type="SUPFAM" id="SSF55874">
    <property type="entry name" value="ATPase domain of HSP90 chaperone/DNA topoisomerase II/histidine kinase"/>
    <property type="match status" value="1"/>
</dbReference>
<dbReference type="EC" id="2.7.13.3" evidence="3"/>
<evidence type="ECO:0000256" key="5">
    <source>
        <dbReference type="ARBA" id="ARBA00022679"/>
    </source>
</evidence>
<dbReference type="InterPro" id="IPR003594">
    <property type="entry name" value="HATPase_dom"/>
</dbReference>
<dbReference type="InterPro" id="IPR036097">
    <property type="entry name" value="HisK_dim/P_sf"/>
</dbReference>
<dbReference type="GO" id="GO:0016036">
    <property type="term" value="P:cellular response to phosphate starvation"/>
    <property type="evidence" value="ECO:0007669"/>
    <property type="project" value="TreeGrafter"/>
</dbReference>
<dbReference type="InterPro" id="IPR003660">
    <property type="entry name" value="HAMP_dom"/>
</dbReference>
<evidence type="ECO:0000256" key="1">
    <source>
        <dbReference type="ARBA" id="ARBA00000085"/>
    </source>
</evidence>
<proteinExistence type="predicted"/>
<dbReference type="EMBL" id="SWVK01000025">
    <property type="protein sequence ID" value="NFN36543.1"/>
    <property type="molecule type" value="Genomic_DNA"/>
</dbReference>
<dbReference type="SUPFAM" id="SSF47384">
    <property type="entry name" value="Homodimeric domain of signal transducing histidine kinase"/>
    <property type="match status" value="1"/>
</dbReference>
<dbReference type="PRINTS" id="PR00344">
    <property type="entry name" value="BCTRLSENSOR"/>
</dbReference>
<dbReference type="InterPro" id="IPR036890">
    <property type="entry name" value="HATPase_C_sf"/>
</dbReference>
<dbReference type="PANTHER" id="PTHR45453:SF3">
    <property type="entry name" value="HISTIDINE KINASE"/>
    <property type="match status" value="1"/>
</dbReference>
<feature type="domain" description="HAMP" evidence="12">
    <location>
        <begin position="199"/>
        <end position="251"/>
    </location>
</feature>
<comment type="catalytic activity">
    <reaction evidence="1">
        <text>ATP + protein L-histidine = ADP + protein N-phospho-L-histidine.</text>
        <dbReference type="EC" id="2.7.13.3"/>
    </reaction>
</comment>
<accession>A0A0M1LSR9</accession>
<dbReference type="InterPro" id="IPR004358">
    <property type="entry name" value="Sig_transdc_His_kin-like_C"/>
</dbReference>
<keyword evidence="4" id="KW-0597">Phosphoprotein</keyword>
<evidence type="ECO:0000259" key="11">
    <source>
        <dbReference type="PROSITE" id="PS50109"/>
    </source>
</evidence>
<dbReference type="Gene3D" id="3.30.565.10">
    <property type="entry name" value="Histidine kinase-like ATPase, C-terminal domain"/>
    <property type="match status" value="1"/>
</dbReference>
<dbReference type="PROSITE" id="PS50885">
    <property type="entry name" value="HAMP"/>
    <property type="match status" value="1"/>
</dbReference>
<dbReference type="RefSeq" id="WP_053342726.1">
    <property type="nucleotide sequence ID" value="NZ_LFPA01000005.1"/>
</dbReference>
<evidence type="ECO:0000256" key="6">
    <source>
        <dbReference type="ARBA" id="ARBA00022777"/>
    </source>
</evidence>
<dbReference type="SMART" id="SM00388">
    <property type="entry name" value="HisKA"/>
    <property type="match status" value="1"/>
</dbReference>
<evidence type="ECO:0000256" key="10">
    <source>
        <dbReference type="SAM" id="Phobius"/>
    </source>
</evidence>
<dbReference type="InterPro" id="IPR003661">
    <property type="entry name" value="HisK_dim/P_dom"/>
</dbReference>
<evidence type="ECO:0000259" key="12">
    <source>
        <dbReference type="PROSITE" id="PS50885"/>
    </source>
</evidence>
<comment type="caution">
    <text evidence="14">The sequence shown here is derived from an EMBL/GenBank/DDBJ whole genome shotgun (WGS) entry which is preliminary data.</text>
</comment>
<comment type="subcellular location">
    <subcellularLocation>
        <location evidence="2">Membrane</location>
    </subcellularLocation>
</comment>
<evidence type="ECO:0000313" key="13">
    <source>
        <dbReference type="EMBL" id="NFF88203.1"/>
    </source>
</evidence>
<dbReference type="PANTHER" id="PTHR45453">
    <property type="entry name" value="PHOSPHATE REGULON SENSOR PROTEIN PHOR"/>
    <property type="match status" value="1"/>
</dbReference>
<dbReference type="CDD" id="cd06225">
    <property type="entry name" value="HAMP"/>
    <property type="match status" value="1"/>
</dbReference>
<evidence type="ECO:0000313" key="15">
    <source>
        <dbReference type="Proteomes" id="UP000473681"/>
    </source>
</evidence>
<dbReference type="Pfam" id="PF02518">
    <property type="entry name" value="HATPase_c"/>
    <property type="match status" value="1"/>
</dbReference>
<evidence type="ECO:0000256" key="9">
    <source>
        <dbReference type="SAM" id="Coils"/>
    </source>
</evidence>
<feature type="domain" description="Histidine kinase" evidence="11">
    <location>
        <begin position="280"/>
        <end position="496"/>
    </location>
</feature>
<name>A0A0M1LSR9_CLOBO</name>
<dbReference type="EMBL" id="SWOV01000024">
    <property type="protein sequence ID" value="NFF88203.1"/>
    <property type="molecule type" value="Genomic_DNA"/>
</dbReference>
<dbReference type="FunFam" id="1.10.287.130:FF:000001">
    <property type="entry name" value="Two-component sensor histidine kinase"/>
    <property type="match status" value="1"/>
</dbReference>
<dbReference type="PROSITE" id="PS50109">
    <property type="entry name" value="HIS_KIN"/>
    <property type="match status" value="1"/>
</dbReference>
<organism evidence="14 15">
    <name type="scientific">Clostridium botulinum</name>
    <dbReference type="NCBI Taxonomy" id="1491"/>
    <lineage>
        <taxon>Bacteria</taxon>
        <taxon>Bacillati</taxon>
        <taxon>Bacillota</taxon>
        <taxon>Clostridia</taxon>
        <taxon>Eubacteriales</taxon>
        <taxon>Clostridiaceae</taxon>
        <taxon>Clostridium</taxon>
    </lineage>
</organism>
<dbReference type="Gene3D" id="6.10.340.10">
    <property type="match status" value="1"/>
</dbReference>
<dbReference type="OrthoDB" id="9762826at2"/>
<feature type="coiled-coil region" evidence="9">
    <location>
        <begin position="239"/>
        <end position="276"/>
    </location>
</feature>
<dbReference type="GO" id="GO:0000155">
    <property type="term" value="F:phosphorelay sensor kinase activity"/>
    <property type="evidence" value="ECO:0007669"/>
    <property type="project" value="InterPro"/>
</dbReference>
<keyword evidence="10" id="KW-0812">Transmembrane</keyword>
<dbReference type="InterPro" id="IPR005467">
    <property type="entry name" value="His_kinase_dom"/>
</dbReference>
<evidence type="ECO:0000256" key="3">
    <source>
        <dbReference type="ARBA" id="ARBA00012438"/>
    </source>
</evidence>
<dbReference type="SMART" id="SM00387">
    <property type="entry name" value="HATPase_c"/>
    <property type="match status" value="1"/>
</dbReference>
<keyword evidence="5" id="KW-0808">Transferase</keyword>
<evidence type="ECO:0000313" key="16">
    <source>
        <dbReference type="Proteomes" id="UP000476820"/>
    </source>
</evidence>
<dbReference type="GO" id="GO:0004721">
    <property type="term" value="F:phosphoprotein phosphatase activity"/>
    <property type="evidence" value="ECO:0007669"/>
    <property type="project" value="TreeGrafter"/>
</dbReference>
<keyword evidence="7" id="KW-0902">Two-component regulatory system</keyword>
<dbReference type="Gene3D" id="1.10.287.130">
    <property type="match status" value="1"/>
</dbReference>
<keyword evidence="6 14" id="KW-0418">Kinase</keyword>
<protein>
    <recommendedName>
        <fullName evidence="3">histidine kinase</fullName>
        <ecNumber evidence="3">2.7.13.3</ecNumber>
    </recommendedName>
</protein>
<dbReference type="Pfam" id="PF00672">
    <property type="entry name" value="HAMP"/>
    <property type="match status" value="1"/>
</dbReference>
<dbReference type="InterPro" id="IPR050351">
    <property type="entry name" value="BphY/WalK/GraS-like"/>
</dbReference>
<reference evidence="15 16" key="1">
    <citation type="submission" date="2019-04" db="EMBL/GenBank/DDBJ databases">
        <title>Genome sequencing of Clostridium botulinum Groups I-IV and Clostridium butyricum.</title>
        <authorList>
            <person name="Brunt J."/>
            <person name="Van Vliet A.H.M."/>
            <person name="Stringer S.C."/>
            <person name="Carter A.T."/>
            <person name="Peck M.W."/>
        </authorList>
    </citation>
    <scope>NUCLEOTIDE SEQUENCE [LARGE SCALE GENOMIC DNA]</scope>
    <source>
        <strain evidence="13 16">1605</strain>
        <strain evidence="14 15">CB-K-33E</strain>
    </source>
</reference>
<dbReference type="Proteomes" id="UP000476820">
    <property type="component" value="Unassembled WGS sequence"/>
</dbReference>
<dbReference type="SMART" id="SM00304">
    <property type="entry name" value="HAMP"/>
    <property type="match status" value="1"/>
</dbReference>
<evidence type="ECO:0000256" key="7">
    <source>
        <dbReference type="ARBA" id="ARBA00023012"/>
    </source>
</evidence>
<dbReference type="Pfam" id="PF00512">
    <property type="entry name" value="HisKA"/>
    <property type="match status" value="1"/>
</dbReference>
<dbReference type="FunFam" id="3.30.565.10:FF:000006">
    <property type="entry name" value="Sensor histidine kinase WalK"/>
    <property type="match status" value="1"/>
</dbReference>
<dbReference type="Proteomes" id="UP000473681">
    <property type="component" value="Unassembled WGS sequence"/>
</dbReference>